<feature type="region of interest" description="Disordered" evidence="1">
    <location>
        <begin position="80"/>
        <end position="117"/>
    </location>
</feature>
<gene>
    <name evidence="2" type="ORF">PLEPLA_LOCUS39154</name>
</gene>
<dbReference type="Proteomes" id="UP001153269">
    <property type="component" value="Unassembled WGS sequence"/>
</dbReference>
<sequence length="157" mass="17576">MAPGNYEKNILSLSMHTFVFLAPAVGAVFWFHVSLSPESPCSGTDNQRETFSYPDSPACLEMLYSYAECTGEIQHWQLDSSAPREKGQLGPKECDLQHRRSRGLKQRGDGSDTETYKQGRRLWLRGRVIVLQPKGRRFDPQSDPSACRSVLGQDAGP</sequence>
<evidence type="ECO:0000313" key="3">
    <source>
        <dbReference type="Proteomes" id="UP001153269"/>
    </source>
</evidence>
<keyword evidence="3" id="KW-1185">Reference proteome</keyword>
<evidence type="ECO:0000256" key="1">
    <source>
        <dbReference type="SAM" id="MobiDB-lite"/>
    </source>
</evidence>
<proteinExistence type="predicted"/>
<dbReference type="EMBL" id="CADEAL010004090">
    <property type="protein sequence ID" value="CAB1451460.1"/>
    <property type="molecule type" value="Genomic_DNA"/>
</dbReference>
<protein>
    <submittedName>
        <fullName evidence="2">Uncharacterized protein</fullName>
    </submittedName>
</protein>
<feature type="compositionally biased region" description="Basic and acidic residues" evidence="1">
    <location>
        <begin position="106"/>
        <end position="117"/>
    </location>
</feature>
<organism evidence="2 3">
    <name type="scientific">Pleuronectes platessa</name>
    <name type="common">European plaice</name>
    <dbReference type="NCBI Taxonomy" id="8262"/>
    <lineage>
        <taxon>Eukaryota</taxon>
        <taxon>Metazoa</taxon>
        <taxon>Chordata</taxon>
        <taxon>Craniata</taxon>
        <taxon>Vertebrata</taxon>
        <taxon>Euteleostomi</taxon>
        <taxon>Actinopterygii</taxon>
        <taxon>Neopterygii</taxon>
        <taxon>Teleostei</taxon>
        <taxon>Neoteleostei</taxon>
        <taxon>Acanthomorphata</taxon>
        <taxon>Carangaria</taxon>
        <taxon>Pleuronectiformes</taxon>
        <taxon>Pleuronectoidei</taxon>
        <taxon>Pleuronectidae</taxon>
        <taxon>Pleuronectes</taxon>
    </lineage>
</organism>
<feature type="region of interest" description="Disordered" evidence="1">
    <location>
        <begin position="135"/>
        <end position="157"/>
    </location>
</feature>
<reference evidence="2" key="1">
    <citation type="submission" date="2020-03" db="EMBL/GenBank/DDBJ databases">
        <authorList>
            <person name="Weist P."/>
        </authorList>
    </citation>
    <scope>NUCLEOTIDE SEQUENCE</scope>
</reference>
<comment type="caution">
    <text evidence="2">The sequence shown here is derived from an EMBL/GenBank/DDBJ whole genome shotgun (WGS) entry which is preliminary data.</text>
</comment>
<evidence type="ECO:0000313" key="2">
    <source>
        <dbReference type="EMBL" id="CAB1451460.1"/>
    </source>
</evidence>
<dbReference type="AlphaFoldDB" id="A0A9N7VKN1"/>
<accession>A0A9N7VKN1</accession>
<name>A0A9N7VKN1_PLEPL</name>
<feature type="compositionally biased region" description="Basic and acidic residues" evidence="1">
    <location>
        <begin position="82"/>
        <end position="98"/>
    </location>
</feature>